<keyword evidence="4" id="KW-1185">Reference proteome</keyword>
<dbReference type="Proteomes" id="UP000006727">
    <property type="component" value="Chromosome 4"/>
</dbReference>
<protein>
    <submittedName>
        <fullName evidence="2 3">Uncharacterized protein</fullName>
    </submittedName>
</protein>
<feature type="region of interest" description="Disordered" evidence="1">
    <location>
        <begin position="55"/>
        <end position="78"/>
    </location>
</feature>
<evidence type="ECO:0000313" key="3">
    <source>
        <dbReference type="EnsemblPlants" id="Pp3c4_20400V3.1"/>
    </source>
</evidence>
<gene>
    <name evidence="3" type="primary">LOC112281283</name>
    <name evidence="2" type="ORF">PHYPA_006501</name>
</gene>
<dbReference type="EnsemblPlants" id="Pp3c4_20400V3.2">
    <property type="protein sequence ID" value="Pp3c4_20400V3.2"/>
    <property type="gene ID" value="Pp3c4_20400"/>
</dbReference>
<reference evidence="3" key="3">
    <citation type="submission" date="2020-12" db="UniProtKB">
        <authorList>
            <consortium name="EnsemblPlants"/>
        </authorList>
    </citation>
    <scope>IDENTIFICATION</scope>
</reference>
<dbReference type="PANTHER" id="PTHR36377">
    <property type="entry name" value="DNA MISMATCH REPAIR PROTEIN"/>
    <property type="match status" value="1"/>
</dbReference>
<dbReference type="PANTHER" id="PTHR36377:SF1">
    <property type="entry name" value="DNA MISMATCH REPAIR PROTEIN"/>
    <property type="match status" value="1"/>
</dbReference>
<accession>A0A2K1KP97</accession>
<organism evidence="2">
    <name type="scientific">Physcomitrium patens</name>
    <name type="common">Spreading-leaved earth moss</name>
    <name type="synonym">Physcomitrella patens</name>
    <dbReference type="NCBI Taxonomy" id="3218"/>
    <lineage>
        <taxon>Eukaryota</taxon>
        <taxon>Viridiplantae</taxon>
        <taxon>Streptophyta</taxon>
        <taxon>Embryophyta</taxon>
        <taxon>Bryophyta</taxon>
        <taxon>Bryophytina</taxon>
        <taxon>Bryopsida</taxon>
        <taxon>Funariidae</taxon>
        <taxon>Funariales</taxon>
        <taxon>Funariaceae</taxon>
        <taxon>Physcomitrium</taxon>
    </lineage>
</organism>
<dbReference type="PaxDb" id="3218-PP1S201_61V6.1"/>
<dbReference type="Gramene" id="Pp3c4_20400V3.1">
    <property type="protein sequence ID" value="Pp3c4_20400V3.1"/>
    <property type="gene ID" value="Pp3c4_20400"/>
</dbReference>
<feature type="compositionally biased region" description="Polar residues" evidence="1">
    <location>
        <begin position="55"/>
        <end position="67"/>
    </location>
</feature>
<dbReference type="EMBL" id="ABEU02000004">
    <property type="protein sequence ID" value="PNR55604.1"/>
    <property type="molecule type" value="Genomic_DNA"/>
</dbReference>
<evidence type="ECO:0000313" key="2">
    <source>
        <dbReference type="EMBL" id="PNR55604.1"/>
    </source>
</evidence>
<evidence type="ECO:0000313" key="4">
    <source>
        <dbReference type="Proteomes" id="UP000006727"/>
    </source>
</evidence>
<dbReference type="EnsemblPlants" id="Pp3c4_20400V3.1">
    <property type="protein sequence ID" value="Pp3c4_20400V3.1"/>
    <property type="gene ID" value="Pp3c4_20400"/>
</dbReference>
<evidence type="ECO:0000256" key="1">
    <source>
        <dbReference type="SAM" id="MobiDB-lite"/>
    </source>
</evidence>
<dbReference type="Gramene" id="Pp3c4_20400V3.2">
    <property type="protein sequence ID" value="Pp3c4_20400V3.2"/>
    <property type="gene ID" value="Pp3c4_20400"/>
</dbReference>
<dbReference type="AlphaFoldDB" id="A0A2K1KP97"/>
<dbReference type="RefSeq" id="XP_024373384.1">
    <property type="nucleotide sequence ID" value="XM_024517616.2"/>
</dbReference>
<reference evidence="2 4" key="1">
    <citation type="journal article" date="2008" name="Science">
        <title>The Physcomitrella genome reveals evolutionary insights into the conquest of land by plants.</title>
        <authorList>
            <person name="Rensing S."/>
            <person name="Lang D."/>
            <person name="Zimmer A."/>
            <person name="Terry A."/>
            <person name="Salamov A."/>
            <person name="Shapiro H."/>
            <person name="Nishiyama T."/>
            <person name="Perroud P.-F."/>
            <person name="Lindquist E."/>
            <person name="Kamisugi Y."/>
            <person name="Tanahashi T."/>
            <person name="Sakakibara K."/>
            <person name="Fujita T."/>
            <person name="Oishi K."/>
            <person name="Shin-I T."/>
            <person name="Kuroki Y."/>
            <person name="Toyoda A."/>
            <person name="Suzuki Y."/>
            <person name="Hashimoto A."/>
            <person name="Yamaguchi K."/>
            <person name="Sugano A."/>
            <person name="Kohara Y."/>
            <person name="Fujiyama A."/>
            <person name="Anterola A."/>
            <person name="Aoki S."/>
            <person name="Ashton N."/>
            <person name="Barbazuk W.B."/>
            <person name="Barker E."/>
            <person name="Bennetzen J."/>
            <person name="Bezanilla M."/>
            <person name="Blankenship R."/>
            <person name="Cho S.H."/>
            <person name="Dutcher S."/>
            <person name="Estelle M."/>
            <person name="Fawcett J.A."/>
            <person name="Gundlach H."/>
            <person name="Hanada K."/>
            <person name="Heyl A."/>
            <person name="Hicks K.A."/>
            <person name="Hugh J."/>
            <person name="Lohr M."/>
            <person name="Mayer K."/>
            <person name="Melkozernov A."/>
            <person name="Murata T."/>
            <person name="Nelson D."/>
            <person name="Pils B."/>
            <person name="Prigge M."/>
            <person name="Reiss B."/>
            <person name="Renner T."/>
            <person name="Rombauts S."/>
            <person name="Rushton P."/>
            <person name="Sanderfoot A."/>
            <person name="Schween G."/>
            <person name="Shiu S.-H."/>
            <person name="Stueber K."/>
            <person name="Theodoulou F.L."/>
            <person name="Tu H."/>
            <person name="Van de Peer Y."/>
            <person name="Verrier P.J."/>
            <person name="Waters E."/>
            <person name="Wood A."/>
            <person name="Yang L."/>
            <person name="Cove D."/>
            <person name="Cuming A."/>
            <person name="Hasebe M."/>
            <person name="Lucas S."/>
            <person name="Mishler D.B."/>
            <person name="Reski R."/>
            <person name="Grigoriev I."/>
            <person name="Quatrano R.S."/>
            <person name="Boore J.L."/>
        </authorList>
    </citation>
    <scope>NUCLEOTIDE SEQUENCE [LARGE SCALE GENOMIC DNA]</scope>
    <source>
        <strain evidence="3 4">cv. Gransden 2004</strain>
    </source>
</reference>
<dbReference type="GeneID" id="112281283"/>
<dbReference type="OMA" id="GAGMEMF"/>
<reference evidence="2 4" key="2">
    <citation type="journal article" date="2018" name="Plant J.">
        <title>The Physcomitrella patens chromosome-scale assembly reveals moss genome structure and evolution.</title>
        <authorList>
            <person name="Lang D."/>
            <person name="Ullrich K.K."/>
            <person name="Murat F."/>
            <person name="Fuchs J."/>
            <person name="Jenkins J."/>
            <person name="Haas F.B."/>
            <person name="Piednoel M."/>
            <person name="Gundlach H."/>
            <person name="Van Bel M."/>
            <person name="Meyberg R."/>
            <person name="Vives C."/>
            <person name="Morata J."/>
            <person name="Symeonidi A."/>
            <person name="Hiss M."/>
            <person name="Muchero W."/>
            <person name="Kamisugi Y."/>
            <person name="Saleh O."/>
            <person name="Blanc G."/>
            <person name="Decker E.L."/>
            <person name="van Gessel N."/>
            <person name="Grimwood J."/>
            <person name="Hayes R.D."/>
            <person name="Graham S.W."/>
            <person name="Gunter L.E."/>
            <person name="McDaniel S.F."/>
            <person name="Hoernstein S.N.W."/>
            <person name="Larsson A."/>
            <person name="Li F.W."/>
            <person name="Perroud P.F."/>
            <person name="Phillips J."/>
            <person name="Ranjan P."/>
            <person name="Rokshar D.S."/>
            <person name="Rothfels C.J."/>
            <person name="Schneider L."/>
            <person name="Shu S."/>
            <person name="Stevenson D.W."/>
            <person name="Thummler F."/>
            <person name="Tillich M."/>
            <person name="Villarreal Aguilar J.C."/>
            <person name="Widiez T."/>
            <person name="Wong G.K."/>
            <person name="Wymore A."/>
            <person name="Zhang Y."/>
            <person name="Zimmer A.D."/>
            <person name="Quatrano R.S."/>
            <person name="Mayer K.F.X."/>
            <person name="Goodstein D."/>
            <person name="Casacuberta J.M."/>
            <person name="Vandepoele K."/>
            <person name="Reski R."/>
            <person name="Cuming A.C."/>
            <person name="Tuskan G.A."/>
            <person name="Maumus F."/>
            <person name="Salse J."/>
            <person name="Schmutz J."/>
            <person name="Rensing S.A."/>
        </authorList>
    </citation>
    <scope>NUCLEOTIDE SEQUENCE [LARGE SCALE GENOMIC DNA]</scope>
    <source>
        <strain evidence="3 4">cv. Gransden 2004</strain>
    </source>
</reference>
<name>A0A2K1KP97_PHYPA</name>
<sequence>MQHARWYAKVALFSACVGAGMEMFMIRTGFYEKVVDLEAQRRAEELQCAKEQLDASRTLQQQPNLSTLAGREETVGPS</sequence>
<proteinExistence type="predicted"/>